<proteinExistence type="predicted"/>
<evidence type="ECO:0000313" key="2">
    <source>
        <dbReference type="Proteomes" id="UP001332192"/>
    </source>
</evidence>
<dbReference type="EMBL" id="CP141615">
    <property type="protein sequence ID" value="WRP17177.1"/>
    <property type="molecule type" value="Genomic_DNA"/>
</dbReference>
<dbReference type="Proteomes" id="UP001332192">
    <property type="component" value="Chromosome"/>
</dbReference>
<name>A0ABZ1BWM3_9FIRM</name>
<organism evidence="1 2">
    <name type="scientific">Carboxydichorda subterranea</name>
    <dbReference type="NCBI Taxonomy" id="3109565"/>
    <lineage>
        <taxon>Bacteria</taxon>
        <taxon>Bacillati</taxon>
        <taxon>Bacillota</taxon>
        <taxon>Limnochordia</taxon>
        <taxon>Limnochordales</taxon>
        <taxon>Geochordaceae</taxon>
        <taxon>Carboxydichorda</taxon>
    </lineage>
</organism>
<evidence type="ECO:0000313" key="1">
    <source>
        <dbReference type="EMBL" id="WRP17177.1"/>
    </source>
</evidence>
<sequence>MQDAEPSVLASQKPTESLSKKEQVCILALKVFDWCVKPLTETDCFTIPAECAPPVPPDLPVECRIVGLTASIVAQTPGPENIHTVTARVDKEKEITILESVEPRVVRCTFTVTATSFHTTTLFAPPGTTKQVEVSGECGPCRISADGRTVCCEEAICLQFESKAPIKLCVPAELCTPRVCTQAQPPCPPTPPDQRVPLCGPPYPANAPSHA</sequence>
<accession>A0ABZ1BWM3</accession>
<gene>
    <name evidence="1" type="ORF">U7230_13995</name>
</gene>
<keyword evidence="2" id="KW-1185">Reference proteome</keyword>
<protein>
    <submittedName>
        <fullName evidence="1">Uncharacterized protein</fullName>
    </submittedName>
</protein>
<reference evidence="1 2" key="1">
    <citation type="journal article" date="2024" name="Front. Microbiol.">
        <title>Novel thermophilic genera Geochorda gen. nov. and Carboxydochorda gen. nov. from the deep terrestrial subsurface reveal the ecophysiological diversity in the class Limnochordia.</title>
        <authorList>
            <person name="Karnachuk O.V."/>
            <person name="Lukina A.P."/>
            <person name="Avakyan M.R."/>
            <person name="Kadnikov V.V."/>
            <person name="Begmatov S."/>
            <person name="Beletsky A.V."/>
            <person name="Vlasova K.G."/>
            <person name="Novikov A.A."/>
            <person name="Shcherbakova V.A."/>
            <person name="Mardanov A.V."/>
            <person name="Ravin N.V."/>
        </authorList>
    </citation>
    <scope>NUCLEOTIDE SEQUENCE [LARGE SCALE GENOMIC DNA]</scope>
    <source>
        <strain evidence="1 2">L945</strain>
    </source>
</reference>
<dbReference type="RefSeq" id="WP_324716449.1">
    <property type="nucleotide sequence ID" value="NZ_CP141615.1"/>
</dbReference>